<gene>
    <name evidence="1" type="ORF">FHW16_005493</name>
</gene>
<protein>
    <submittedName>
        <fullName evidence="1">Uncharacterized protein</fullName>
    </submittedName>
</protein>
<evidence type="ECO:0000313" key="1">
    <source>
        <dbReference type="EMBL" id="MBA8881748.1"/>
    </source>
</evidence>
<proteinExistence type="predicted"/>
<dbReference type="EMBL" id="JACGXN010000016">
    <property type="protein sequence ID" value="MBA8881748.1"/>
    <property type="molecule type" value="Genomic_DNA"/>
</dbReference>
<dbReference type="RefSeq" id="WP_182552293.1">
    <property type="nucleotide sequence ID" value="NZ_JACGXN010000016.1"/>
</dbReference>
<keyword evidence="2" id="KW-1185">Reference proteome</keyword>
<organism evidence="1 2">
    <name type="scientific">Phyllobacterium myrsinacearum</name>
    <dbReference type="NCBI Taxonomy" id="28101"/>
    <lineage>
        <taxon>Bacteria</taxon>
        <taxon>Pseudomonadati</taxon>
        <taxon>Pseudomonadota</taxon>
        <taxon>Alphaproteobacteria</taxon>
        <taxon>Hyphomicrobiales</taxon>
        <taxon>Phyllobacteriaceae</taxon>
        <taxon>Phyllobacterium</taxon>
    </lineage>
</organism>
<evidence type="ECO:0000313" key="2">
    <source>
        <dbReference type="Proteomes" id="UP000549052"/>
    </source>
</evidence>
<comment type="caution">
    <text evidence="1">The sequence shown here is derived from an EMBL/GenBank/DDBJ whole genome shotgun (WGS) entry which is preliminary data.</text>
</comment>
<dbReference type="Proteomes" id="UP000549052">
    <property type="component" value="Unassembled WGS sequence"/>
</dbReference>
<name>A0A839EU88_9HYPH</name>
<reference evidence="1 2" key="1">
    <citation type="submission" date="2020-07" db="EMBL/GenBank/DDBJ databases">
        <title>Genomic Encyclopedia of Type Strains, Phase IV (KMG-V): Genome sequencing to study the core and pangenomes of soil and plant-associated prokaryotes.</title>
        <authorList>
            <person name="Whitman W."/>
        </authorList>
    </citation>
    <scope>NUCLEOTIDE SEQUENCE [LARGE SCALE GENOMIC DNA]</scope>
    <source>
        <strain evidence="1 2">AN3</strain>
    </source>
</reference>
<dbReference type="AlphaFoldDB" id="A0A839EU88"/>
<accession>A0A839EU88</accession>
<sequence>MTSGFDTKRFVETYNDTVNFPNLTEVALELGISYQTVRNRAAILRGQKKRDATVPELVSRVVSAKKPDNDNYVSPKEHAKIRADRLRGEVSALVQKSRYPVINPEAIVVESYVSIIYDRINGITAEKEGTPRTWLTDTLRVEGIEDPRGRKFIFTSAQNDAEIDSPFWKSLNTYANFMDADIIVGPLTYETQWWSENNPTSRNYASELEEFLCFGQMEIGKNFVFCGEMNTLPTARRPISDLTTYSQGRWAVFPHPMLQLKSIPSTDPSVQAHQVMTTGSVTKPKIIPRKAGVKSIFHQVLGATIVEFDQDGDVFCRQINADDDGSFYELEFFVDGDHIELCEGPVDAITAGDIHITKADPKNVEATFGFNPKTHAPVAGSLLGTIRTKKLFAHDIHDNERRNHHHVHDNAYSFEMAVRGRDSVQEEVGETVDFLSYLKHLVEEVVVVESNHDLALERYVREGRYRNDGINIRYGMKLEDAYLAWREEAALDLDSGRKPRTFSLLEWAVRDLGGSDLDGITWVHDGQSHKVNGIECGHHGFRGANGARGSVAGYAQLGVKMTIGDKHSPEILDGVYVAGVMALQMGYNKGPSGWAVTNVIQYPNGKRTLVTLQNGKWRA</sequence>